<dbReference type="EMBL" id="MK500585">
    <property type="protein sequence ID" value="QBK92837.1"/>
    <property type="molecule type" value="Genomic_DNA"/>
</dbReference>
<evidence type="ECO:0000313" key="1">
    <source>
        <dbReference type="EMBL" id="QBK92837.1"/>
    </source>
</evidence>
<sequence>MSDESLCEKCEINEFPERFTGCIFCRAPQRHSYCCIPCSSAFSSWVRKNTNINEDMAVFNLCHTRQGIARLPFMKIRINIFSRWPGFYTGDDKWRNVDVKMETQEVVTEENCDKILEKMLLENGIDIFASVQLDPSY</sequence>
<proteinExistence type="predicted"/>
<accession>A0A481ZAN2</accession>
<gene>
    <name evidence="1" type="ORF">LCPAC401_04750</name>
</gene>
<organism evidence="1">
    <name type="scientific">Pithovirus LCPAC401</name>
    <dbReference type="NCBI Taxonomy" id="2506595"/>
    <lineage>
        <taxon>Viruses</taxon>
        <taxon>Pithoviruses</taxon>
    </lineage>
</organism>
<protein>
    <submittedName>
        <fullName evidence="1">Uncharacterized protein</fullName>
    </submittedName>
</protein>
<name>A0A481ZAN2_9VIRU</name>
<reference evidence="1" key="1">
    <citation type="journal article" date="2019" name="MBio">
        <title>Virus Genomes from Deep Sea Sediments Expand the Ocean Megavirome and Support Independent Origins of Viral Gigantism.</title>
        <authorList>
            <person name="Backstrom D."/>
            <person name="Yutin N."/>
            <person name="Jorgensen S.L."/>
            <person name="Dharamshi J."/>
            <person name="Homa F."/>
            <person name="Zaremba-Niedwiedzka K."/>
            <person name="Spang A."/>
            <person name="Wolf Y.I."/>
            <person name="Koonin E.V."/>
            <person name="Ettema T.J."/>
        </authorList>
    </citation>
    <scope>NUCLEOTIDE SEQUENCE</scope>
</reference>